<dbReference type="AlphaFoldDB" id="A0A1S3DQ20"/>
<dbReference type="GO" id="GO:0010971">
    <property type="term" value="P:positive regulation of G2/M transition of mitotic cell cycle"/>
    <property type="evidence" value="ECO:0007669"/>
    <property type="project" value="TreeGrafter"/>
</dbReference>
<feature type="region of interest" description="Disordered" evidence="2">
    <location>
        <begin position="1"/>
        <end position="24"/>
    </location>
</feature>
<keyword evidence="3" id="KW-1185">Reference proteome</keyword>
<dbReference type="GO" id="GO:0004725">
    <property type="term" value="F:protein tyrosine phosphatase activity"/>
    <property type="evidence" value="ECO:0007669"/>
    <property type="project" value="UniProtKB-EC"/>
</dbReference>
<sequence>MSTSSPRKHTISSSSPRKSTTGCDLIRSGKCDVLRRPVVMRRPEMLRSVSTTPKSTLFDYGFKKLRRSMSDSEATSINQALDRADLDLNLIGDFSKQFILPLVPDGKHHDLKNISPDTLARLIRGEFNDVIDKYLIIDCSCPCVFNADLDLNLIGDFSKQFILPLVPDGKHHDLKNISPDTLARLIRGEFNDVIDKYLIIDC</sequence>
<dbReference type="InterPro" id="IPR000751">
    <property type="entry name" value="MPI_Phosphatase"/>
</dbReference>
<dbReference type="STRING" id="121845.A0A1S3DQ20"/>
<dbReference type="InterPro" id="IPR036873">
    <property type="entry name" value="Rhodanese-like_dom_sf"/>
</dbReference>
<dbReference type="GO" id="GO:0005634">
    <property type="term" value="C:nucleus"/>
    <property type="evidence" value="ECO:0007669"/>
    <property type="project" value="TreeGrafter"/>
</dbReference>
<dbReference type="PaxDb" id="121845-A0A1S3DQ20"/>
<name>A0A1S3DQ20_DIACI</name>
<proteinExistence type="predicted"/>
<dbReference type="GO" id="GO:0005737">
    <property type="term" value="C:cytoplasm"/>
    <property type="evidence" value="ECO:0007669"/>
    <property type="project" value="TreeGrafter"/>
</dbReference>
<dbReference type="PANTHER" id="PTHR10828">
    <property type="entry name" value="M-PHASE INDUCER PHOSPHATASE DUAL SPECIFICITY PHOSPHATASE CDC25"/>
    <property type="match status" value="1"/>
</dbReference>
<dbReference type="RefSeq" id="XP_008485789.2">
    <property type="nucleotide sequence ID" value="XM_008487567.2"/>
</dbReference>
<dbReference type="EC" id="3.1.3.48" evidence="1"/>
<evidence type="ECO:0000256" key="1">
    <source>
        <dbReference type="ARBA" id="ARBA00013064"/>
    </source>
</evidence>
<dbReference type="PANTHER" id="PTHR10828:SF76">
    <property type="entry name" value="M-PHASE INDUCER PHOSPHATASE"/>
    <property type="match status" value="1"/>
</dbReference>
<feature type="compositionally biased region" description="Polar residues" evidence="2">
    <location>
        <begin position="11"/>
        <end position="22"/>
    </location>
</feature>
<dbReference type="Gene3D" id="3.40.250.10">
    <property type="entry name" value="Rhodanese-like domain"/>
    <property type="match status" value="2"/>
</dbReference>
<protein>
    <recommendedName>
        <fullName evidence="1">protein-tyrosine-phosphatase</fullName>
        <ecNumber evidence="1">3.1.3.48</ecNumber>
    </recommendedName>
</protein>
<dbReference type="GO" id="GO:0000086">
    <property type="term" value="P:G2/M transition of mitotic cell cycle"/>
    <property type="evidence" value="ECO:0007669"/>
    <property type="project" value="TreeGrafter"/>
</dbReference>
<evidence type="ECO:0000313" key="3">
    <source>
        <dbReference type="Proteomes" id="UP000079169"/>
    </source>
</evidence>
<dbReference type="GeneID" id="103522465"/>
<feature type="compositionally biased region" description="Basic residues" evidence="2">
    <location>
        <begin position="1"/>
        <end position="10"/>
    </location>
</feature>
<feature type="non-terminal residue" evidence="4">
    <location>
        <position position="202"/>
    </location>
</feature>
<organism evidence="3 4">
    <name type="scientific">Diaphorina citri</name>
    <name type="common">Asian citrus psyllid</name>
    <dbReference type="NCBI Taxonomy" id="121845"/>
    <lineage>
        <taxon>Eukaryota</taxon>
        <taxon>Metazoa</taxon>
        <taxon>Ecdysozoa</taxon>
        <taxon>Arthropoda</taxon>
        <taxon>Hexapoda</taxon>
        <taxon>Insecta</taxon>
        <taxon>Pterygota</taxon>
        <taxon>Neoptera</taxon>
        <taxon>Paraneoptera</taxon>
        <taxon>Hemiptera</taxon>
        <taxon>Sternorrhyncha</taxon>
        <taxon>Psylloidea</taxon>
        <taxon>Psyllidae</taxon>
        <taxon>Diaphorininae</taxon>
        <taxon>Diaphorina</taxon>
    </lineage>
</organism>
<dbReference type="PRINTS" id="PR00716">
    <property type="entry name" value="MPIPHPHTASE"/>
</dbReference>
<gene>
    <name evidence="4" type="primary">LOC103522465</name>
</gene>
<evidence type="ECO:0000256" key="2">
    <source>
        <dbReference type="SAM" id="MobiDB-lite"/>
    </source>
</evidence>
<reference evidence="4" key="1">
    <citation type="submission" date="2025-08" db="UniProtKB">
        <authorList>
            <consortium name="RefSeq"/>
        </authorList>
    </citation>
    <scope>IDENTIFICATION</scope>
</reference>
<dbReference type="KEGG" id="dci:103522465"/>
<evidence type="ECO:0000313" key="4">
    <source>
        <dbReference type="RefSeq" id="XP_008485789.2"/>
    </source>
</evidence>
<accession>A0A1S3DQ20</accession>
<dbReference type="GO" id="GO:0110032">
    <property type="term" value="P:positive regulation of G2/MI transition of meiotic cell cycle"/>
    <property type="evidence" value="ECO:0007669"/>
    <property type="project" value="TreeGrafter"/>
</dbReference>
<dbReference type="Proteomes" id="UP000079169">
    <property type="component" value="Unplaced"/>
</dbReference>